<evidence type="ECO:0000256" key="1">
    <source>
        <dbReference type="SAM" id="MobiDB-lite"/>
    </source>
</evidence>
<dbReference type="Gene3D" id="2.30.38.10">
    <property type="entry name" value="Luciferase, Domain 3"/>
    <property type="match status" value="1"/>
</dbReference>
<organism evidence="4 5">
    <name type="scientific">Pseudonocardia ammonioxydans</name>
    <dbReference type="NCBI Taxonomy" id="260086"/>
    <lineage>
        <taxon>Bacteria</taxon>
        <taxon>Bacillati</taxon>
        <taxon>Actinomycetota</taxon>
        <taxon>Actinomycetes</taxon>
        <taxon>Pseudonocardiales</taxon>
        <taxon>Pseudonocardiaceae</taxon>
        <taxon>Pseudonocardia</taxon>
    </lineage>
</organism>
<dbReference type="AlphaFoldDB" id="A0A1I5ILX0"/>
<gene>
    <name evidence="4" type="ORF">SAMN05216207_11102</name>
</gene>
<dbReference type="STRING" id="260086.SAMN05216207_11102"/>
<evidence type="ECO:0000259" key="2">
    <source>
        <dbReference type="Pfam" id="PF00501"/>
    </source>
</evidence>
<reference evidence="4 5" key="1">
    <citation type="submission" date="2016-10" db="EMBL/GenBank/DDBJ databases">
        <authorList>
            <person name="de Groot N.N."/>
        </authorList>
    </citation>
    <scope>NUCLEOTIDE SEQUENCE [LARGE SCALE GENOMIC DNA]</scope>
    <source>
        <strain evidence="4 5">CGMCC 4.1877</strain>
    </source>
</reference>
<feature type="region of interest" description="Disordered" evidence="1">
    <location>
        <begin position="1"/>
        <end position="23"/>
    </location>
</feature>
<feature type="domain" description="AMP-binding enzyme C-terminal" evidence="3">
    <location>
        <begin position="424"/>
        <end position="500"/>
    </location>
</feature>
<dbReference type="SUPFAM" id="SSF56801">
    <property type="entry name" value="Acetyl-CoA synthetase-like"/>
    <property type="match status" value="1"/>
</dbReference>
<feature type="compositionally biased region" description="Low complexity" evidence="1">
    <location>
        <begin position="1"/>
        <end position="12"/>
    </location>
</feature>
<sequence>MESVEPVESAVEPRPRGAAPFDLSGITRDGRGVARYTGLPSSLVTMLRSTVDRHPEVEALVEVGGERLSYRQLWDRSARVAGGLREAGIRPGDRVANLLPAGVDWVLGFLGTQLAGAVAVPVNTRFAEPEIEYVLRDSGATFALRPGAPLPDGRPCAAEEAGPADTAAIFYTSGTTGFPKGAMTTHENFLSNIETALRVIDLDRASGPAQRNLVSVPLFHVTGCNSQLLVQLAIGGTTVVLPAFEVQAFLRTVEQERITVLTSAPAIYALALARSDIGAFDLSSVTRVSYGGAPIAPALIARLRERFPEAALGNGFGLTETSSIATFLPDAWAAAHPDSVGFAAPVVDLALAAPDGAGVGELLVRGPNVVAGYWNKPEATRDTFVDGWLHSGDLARIDDEGLTHIVDRAKDMINRGGENVYSVEVENALAGAPGVADAAVVGVPDEMLGEKVGAVIVPLPGTVFEIGAVLEHLRATLADFKVPQFVAVRDEPLPRNPGGKILKRPLREGTDWGPPVHGR</sequence>
<dbReference type="EMBL" id="FOUY01000110">
    <property type="protein sequence ID" value="SFO61141.1"/>
    <property type="molecule type" value="Genomic_DNA"/>
</dbReference>
<evidence type="ECO:0000259" key="3">
    <source>
        <dbReference type="Pfam" id="PF13193"/>
    </source>
</evidence>
<dbReference type="InterPro" id="IPR050237">
    <property type="entry name" value="ATP-dep_AMP-bd_enzyme"/>
</dbReference>
<dbReference type="Gene3D" id="3.40.50.980">
    <property type="match status" value="3"/>
</dbReference>
<name>A0A1I5ILX0_PSUAM</name>
<dbReference type="InterPro" id="IPR000873">
    <property type="entry name" value="AMP-dep_synth/lig_dom"/>
</dbReference>
<feature type="domain" description="AMP-dependent synthetase/ligase" evidence="2">
    <location>
        <begin position="154"/>
        <end position="374"/>
    </location>
</feature>
<dbReference type="InterPro" id="IPR020845">
    <property type="entry name" value="AMP-binding_CS"/>
</dbReference>
<dbReference type="PROSITE" id="PS00455">
    <property type="entry name" value="AMP_BINDING"/>
    <property type="match status" value="1"/>
</dbReference>
<dbReference type="Proteomes" id="UP000199614">
    <property type="component" value="Unassembled WGS sequence"/>
</dbReference>
<keyword evidence="5" id="KW-1185">Reference proteome</keyword>
<dbReference type="Pfam" id="PF13193">
    <property type="entry name" value="AMP-binding_C"/>
    <property type="match status" value="1"/>
</dbReference>
<proteinExistence type="predicted"/>
<protein>
    <submittedName>
        <fullName evidence="4">Acyl-CoA synthetase (AMP-forming)/AMP-acid ligase II</fullName>
    </submittedName>
</protein>
<evidence type="ECO:0000313" key="5">
    <source>
        <dbReference type="Proteomes" id="UP000199614"/>
    </source>
</evidence>
<dbReference type="PANTHER" id="PTHR43767:SF1">
    <property type="entry name" value="NONRIBOSOMAL PEPTIDE SYNTHASE PES1 (EUROFUNG)-RELATED"/>
    <property type="match status" value="1"/>
</dbReference>
<dbReference type="InterPro" id="IPR025110">
    <property type="entry name" value="AMP-bd_C"/>
</dbReference>
<accession>A0A1I5ILX0</accession>
<dbReference type="PANTHER" id="PTHR43767">
    <property type="entry name" value="LONG-CHAIN-FATTY-ACID--COA LIGASE"/>
    <property type="match status" value="1"/>
</dbReference>
<dbReference type="Pfam" id="PF00501">
    <property type="entry name" value="AMP-binding"/>
    <property type="match status" value="2"/>
</dbReference>
<feature type="region of interest" description="Disordered" evidence="1">
    <location>
        <begin position="497"/>
        <end position="519"/>
    </location>
</feature>
<dbReference type="Gene3D" id="3.30.300.30">
    <property type="match status" value="1"/>
</dbReference>
<keyword evidence="4" id="KW-0436">Ligase</keyword>
<feature type="domain" description="AMP-dependent synthetase/ligase" evidence="2">
    <location>
        <begin position="48"/>
        <end position="144"/>
    </location>
</feature>
<evidence type="ECO:0000313" key="4">
    <source>
        <dbReference type="EMBL" id="SFO61141.1"/>
    </source>
</evidence>
<dbReference type="GO" id="GO:0016878">
    <property type="term" value="F:acid-thiol ligase activity"/>
    <property type="evidence" value="ECO:0007669"/>
    <property type="project" value="UniProtKB-ARBA"/>
</dbReference>
<dbReference type="InterPro" id="IPR045851">
    <property type="entry name" value="AMP-bd_C_sf"/>
</dbReference>